<evidence type="ECO:0000313" key="2">
    <source>
        <dbReference type="Proteomes" id="UP000600799"/>
    </source>
</evidence>
<comment type="caution">
    <text evidence="1">The sequence shown here is derived from an EMBL/GenBank/DDBJ whole genome shotgun (WGS) entry which is preliminary data.</text>
</comment>
<evidence type="ECO:0000313" key="1">
    <source>
        <dbReference type="EMBL" id="MBF9153160.1"/>
    </source>
</evidence>
<dbReference type="RefSeq" id="WP_196277426.1">
    <property type="nucleotide sequence ID" value="NZ_JADQDC010000025.1"/>
</dbReference>
<keyword evidence="2" id="KW-1185">Reference proteome</keyword>
<sequence>MALIWLSRGAVLAILLYALRKGEEPERLVAVILVATGVLDGLNHAVFGVPALFLVDPGHLVIDSWALLGLTWVALRANRGWPLWACSAQVIVVLAHMAKLIDLSLVRYGYFAMTQLPIYIQSAALLAGTSAHLRREGQIGRYHAWRLA</sequence>
<gene>
    <name evidence="1" type="ORF">I2488_19325</name>
</gene>
<name>A0ABS0HLM5_9SPHN</name>
<reference evidence="1 2" key="1">
    <citation type="submission" date="2020-11" db="EMBL/GenBank/DDBJ databases">
        <title>The genome sequence of Novosphingobium sp. 1Y9A.</title>
        <authorList>
            <person name="Liu Y."/>
        </authorList>
    </citation>
    <scope>NUCLEOTIDE SEQUENCE [LARGE SCALE GENOMIC DNA]</scope>
    <source>
        <strain evidence="1 2">1Y9A</strain>
    </source>
</reference>
<dbReference type="EMBL" id="JADQDC010000025">
    <property type="protein sequence ID" value="MBF9153160.1"/>
    <property type="molecule type" value="Genomic_DNA"/>
</dbReference>
<dbReference type="Proteomes" id="UP000600799">
    <property type="component" value="Unassembled WGS sequence"/>
</dbReference>
<proteinExistence type="predicted"/>
<organism evidence="1 2">
    <name type="scientific">Novosphingobium jiangmenense</name>
    <dbReference type="NCBI Taxonomy" id="2791981"/>
    <lineage>
        <taxon>Bacteria</taxon>
        <taxon>Pseudomonadati</taxon>
        <taxon>Pseudomonadota</taxon>
        <taxon>Alphaproteobacteria</taxon>
        <taxon>Sphingomonadales</taxon>
        <taxon>Sphingomonadaceae</taxon>
        <taxon>Novosphingobium</taxon>
    </lineage>
</organism>
<accession>A0ABS0HLM5</accession>
<protein>
    <submittedName>
        <fullName evidence="1">Uncharacterized protein</fullName>
    </submittedName>
</protein>